<proteinExistence type="predicted"/>
<reference evidence="2 3" key="1">
    <citation type="submission" date="2023-09" db="EMBL/GenBank/DDBJ databases">
        <title>Nesidiocoris tenuis whole genome shotgun sequence.</title>
        <authorList>
            <person name="Shibata T."/>
            <person name="Shimoda M."/>
            <person name="Kobayashi T."/>
            <person name="Uehara T."/>
        </authorList>
    </citation>
    <scope>NUCLEOTIDE SEQUENCE [LARGE SCALE GENOMIC DNA]</scope>
    <source>
        <strain evidence="2 3">Japan</strain>
    </source>
</reference>
<protein>
    <recommendedName>
        <fullName evidence="4">Rap-GAP domain-containing protein</fullName>
    </recommendedName>
</protein>
<evidence type="ECO:0000313" key="3">
    <source>
        <dbReference type="Proteomes" id="UP001307889"/>
    </source>
</evidence>
<evidence type="ECO:0000256" key="1">
    <source>
        <dbReference type="SAM" id="MobiDB-lite"/>
    </source>
</evidence>
<feature type="compositionally biased region" description="Basic and acidic residues" evidence="1">
    <location>
        <begin position="1"/>
        <end position="11"/>
    </location>
</feature>
<dbReference type="EMBL" id="AP028911">
    <property type="protein sequence ID" value="BES92530.1"/>
    <property type="molecule type" value="Genomic_DNA"/>
</dbReference>
<keyword evidence="3" id="KW-1185">Reference proteome</keyword>
<feature type="region of interest" description="Disordered" evidence="1">
    <location>
        <begin position="1"/>
        <end position="23"/>
    </location>
</feature>
<organism evidence="2 3">
    <name type="scientific">Nesidiocoris tenuis</name>
    <dbReference type="NCBI Taxonomy" id="355587"/>
    <lineage>
        <taxon>Eukaryota</taxon>
        <taxon>Metazoa</taxon>
        <taxon>Ecdysozoa</taxon>
        <taxon>Arthropoda</taxon>
        <taxon>Hexapoda</taxon>
        <taxon>Insecta</taxon>
        <taxon>Pterygota</taxon>
        <taxon>Neoptera</taxon>
        <taxon>Paraneoptera</taxon>
        <taxon>Hemiptera</taxon>
        <taxon>Heteroptera</taxon>
        <taxon>Panheteroptera</taxon>
        <taxon>Cimicomorpha</taxon>
        <taxon>Miridae</taxon>
        <taxon>Dicyphina</taxon>
        <taxon>Nesidiocoris</taxon>
    </lineage>
</organism>
<accession>A0ABN7AJU2</accession>
<name>A0ABN7AJU2_9HEMI</name>
<sequence length="113" mass="12664">MSRLQDLEQTHRSGSLAGNKKTKVPFVGVGGWILSFSPEESETSFPSDSRRQFLVSYLESGKWIATYGSQQLSPFQCFSGLSTFLLHARSSFFRILELPTDHRQSGVLSILSF</sequence>
<dbReference type="Proteomes" id="UP001307889">
    <property type="component" value="Chromosome 3"/>
</dbReference>
<evidence type="ECO:0008006" key="4">
    <source>
        <dbReference type="Google" id="ProtNLM"/>
    </source>
</evidence>
<evidence type="ECO:0000313" key="2">
    <source>
        <dbReference type="EMBL" id="BES92530.1"/>
    </source>
</evidence>
<gene>
    <name evidence="2" type="ORF">NTJ_05339</name>
</gene>